<accession>A0ABS4GT44</accession>
<keyword evidence="1" id="KW-0472">Membrane</keyword>
<evidence type="ECO:0000256" key="1">
    <source>
        <dbReference type="SAM" id="Phobius"/>
    </source>
</evidence>
<feature type="transmembrane region" description="Helical" evidence="1">
    <location>
        <begin position="169"/>
        <end position="188"/>
    </location>
</feature>
<name>A0ABS4GT44_9BACL</name>
<comment type="caution">
    <text evidence="2">The sequence shown here is derived from an EMBL/GenBank/DDBJ whole genome shotgun (WGS) entry which is preliminary data.</text>
</comment>
<dbReference type="PANTHER" id="PTHR40042:SF1">
    <property type="entry name" value="DUF1405 DOMAIN-CONTAINING PROTEIN"/>
    <property type="match status" value="1"/>
</dbReference>
<gene>
    <name evidence="2" type="ORF">J2Z37_003432</name>
</gene>
<evidence type="ECO:0000313" key="2">
    <source>
        <dbReference type="EMBL" id="MBP1933419.1"/>
    </source>
</evidence>
<organism evidence="2 3">
    <name type="scientific">Ammoniphilus resinae</name>
    <dbReference type="NCBI Taxonomy" id="861532"/>
    <lineage>
        <taxon>Bacteria</taxon>
        <taxon>Bacillati</taxon>
        <taxon>Bacillota</taxon>
        <taxon>Bacilli</taxon>
        <taxon>Bacillales</taxon>
        <taxon>Paenibacillaceae</taxon>
        <taxon>Aneurinibacillus group</taxon>
        <taxon>Ammoniphilus</taxon>
    </lineage>
</organism>
<dbReference type="Proteomes" id="UP001519343">
    <property type="component" value="Unassembled WGS sequence"/>
</dbReference>
<proteinExistence type="predicted"/>
<dbReference type="EMBL" id="JAGGKT010000011">
    <property type="protein sequence ID" value="MBP1933419.1"/>
    <property type="molecule type" value="Genomic_DNA"/>
</dbReference>
<dbReference type="Pfam" id="PF07187">
    <property type="entry name" value="DUF1405"/>
    <property type="match status" value="1"/>
</dbReference>
<keyword evidence="1" id="KW-0812">Transmembrane</keyword>
<dbReference type="RefSeq" id="WP_209811562.1">
    <property type="nucleotide sequence ID" value="NZ_JAGGKT010000011.1"/>
</dbReference>
<feature type="transmembrane region" description="Helical" evidence="1">
    <location>
        <begin position="87"/>
        <end position="104"/>
    </location>
</feature>
<sequence length="206" mass="23980">MVLFYRWFMSSLRQSWFLSALIIVNFLGSIYGFYWYKNQLAATTPKFLTLFVPDSPTGSLLFTFFLIFLLFGRQVPTLEAFAAITNFKYGVWAVAVILAGWAMGGERHWTDYMLMFSHGGMAVESILYSKFYTFKWRHIGFVAVWTVGNDFMDYTFEIHPWLPSVLEPYHYVVGMMTLCLSLFCLLLFKQIGVHKFTSHPISKKQV</sequence>
<reference evidence="2 3" key="1">
    <citation type="submission" date="2021-03" db="EMBL/GenBank/DDBJ databases">
        <title>Genomic Encyclopedia of Type Strains, Phase IV (KMG-IV): sequencing the most valuable type-strain genomes for metagenomic binning, comparative biology and taxonomic classification.</title>
        <authorList>
            <person name="Goeker M."/>
        </authorList>
    </citation>
    <scope>NUCLEOTIDE SEQUENCE [LARGE SCALE GENOMIC DNA]</scope>
    <source>
        <strain evidence="2 3">DSM 24738</strain>
    </source>
</reference>
<evidence type="ECO:0000313" key="3">
    <source>
        <dbReference type="Proteomes" id="UP001519343"/>
    </source>
</evidence>
<dbReference type="InterPro" id="IPR009845">
    <property type="entry name" value="DUF1405"/>
</dbReference>
<keyword evidence="1" id="KW-1133">Transmembrane helix</keyword>
<feature type="transmembrane region" description="Helical" evidence="1">
    <location>
        <begin position="56"/>
        <end position="75"/>
    </location>
</feature>
<keyword evidence="3" id="KW-1185">Reference proteome</keyword>
<protein>
    <submittedName>
        <fullName evidence="2">Membrane protein YpjA</fullName>
    </submittedName>
</protein>
<dbReference type="PANTHER" id="PTHR40042">
    <property type="entry name" value="HYPOTHETICAL MEMBRANE SPANNING PROTEIN"/>
    <property type="match status" value="1"/>
</dbReference>
<feature type="transmembrane region" description="Helical" evidence="1">
    <location>
        <begin position="16"/>
        <end position="36"/>
    </location>
</feature>